<dbReference type="Proteomes" id="UP000603602">
    <property type="component" value="Unassembled WGS sequence"/>
</dbReference>
<evidence type="ECO:0000313" key="4">
    <source>
        <dbReference type="Proteomes" id="UP000603602"/>
    </source>
</evidence>
<evidence type="ECO:0000256" key="1">
    <source>
        <dbReference type="SAM" id="MobiDB-lite"/>
    </source>
</evidence>
<feature type="compositionally biased region" description="Low complexity" evidence="1">
    <location>
        <begin position="67"/>
        <end position="76"/>
    </location>
</feature>
<name>A0ABR9BDI3_9RHOO</name>
<dbReference type="PROSITE" id="PS51724">
    <property type="entry name" value="SPOR"/>
    <property type="match status" value="1"/>
</dbReference>
<protein>
    <submittedName>
        <fullName evidence="3">SPOR domain-containing protein</fullName>
    </submittedName>
</protein>
<gene>
    <name evidence="3" type="ORF">IFO67_16145</name>
</gene>
<organism evidence="3 4">
    <name type="scientific">Thauera sedimentorum</name>
    <dbReference type="NCBI Taxonomy" id="2767595"/>
    <lineage>
        <taxon>Bacteria</taxon>
        <taxon>Pseudomonadati</taxon>
        <taxon>Pseudomonadota</taxon>
        <taxon>Betaproteobacteria</taxon>
        <taxon>Rhodocyclales</taxon>
        <taxon>Zoogloeaceae</taxon>
        <taxon>Thauera</taxon>
    </lineage>
</organism>
<reference evidence="4" key="1">
    <citation type="submission" date="2023-07" db="EMBL/GenBank/DDBJ databases">
        <title>Thauera sp. CAU 1555 isolated from sand of Yaerae Beach.</title>
        <authorList>
            <person name="Kim W."/>
        </authorList>
    </citation>
    <scope>NUCLEOTIDE SEQUENCE [LARGE SCALE GENOMIC DNA]</scope>
    <source>
        <strain evidence="4">CAU 1555</strain>
    </source>
</reference>
<dbReference type="InterPro" id="IPR007730">
    <property type="entry name" value="SPOR-like_dom"/>
</dbReference>
<feature type="region of interest" description="Disordered" evidence="1">
    <location>
        <begin position="67"/>
        <end position="95"/>
    </location>
</feature>
<dbReference type="EMBL" id="JACYTO010000002">
    <property type="protein sequence ID" value="MBD8504422.1"/>
    <property type="molecule type" value="Genomic_DNA"/>
</dbReference>
<keyword evidence="4" id="KW-1185">Reference proteome</keyword>
<sequence>MSILRLLFIVLLLLNLLALAASTGLLGVSAPRGEPERLTNQLNPERIRLHGEASAPLAAVPEAAPVEQAPAPAADDGAGETGNGDDPSTAAAAPPAATATRCVAFDGLGGETADAVVRNFDTAELAVQRTGAEAITGWWVRIPPDGTREYAERKGRELRALGVDEFYIVQDSGPNQYAVSLGLFKTEAAATQHLERLRKFGVRSASIGTRSTTVYRVEVRGAQALIDARMTEGSLPASARPGDCAQP</sequence>
<feature type="domain" description="SPOR" evidence="2">
    <location>
        <begin position="132"/>
        <end position="210"/>
    </location>
</feature>
<dbReference type="RefSeq" id="WP_187719162.1">
    <property type="nucleotide sequence ID" value="NZ_JACTAH010000002.1"/>
</dbReference>
<dbReference type="Pfam" id="PF05036">
    <property type="entry name" value="SPOR"/>
    <property type="match status" value="1"/>
</dbReference>
<accession>A0ABR9BDI3</accession>
<proteinExistence type="predicted"/>
<evidence type="ECO:0000313" key="3">
    <source>
        <dbReference type="EMBL" id="MBD8504422.1"/>
    </source>
</evidence>
<evidence type="ECO:0000259" key="2">
    <source>
        <dbReference type="PROSITE" id="PS51724"/>
    </source>
</evidence>
<comment type="caution">
    <text evidence="3">The sequence shown here is derived from an EMBL/GenBank/DDBJ whole genome shotgun (WGS) entry which is preliminary data.</text>
</comment>